<sequence>MKKLIKIGTLVLSTFMGSQAFAASMECTIGDPQYNRDYNNYTCYTVEFGSTYAQTTFKIVGNKAISHVIWGDAAANCGFSNSASCTVLTSANKVHAATAKVLYQDGSWETVWATSLFNNI</sequence>
<evidence type="ECO:0000313" key="3">
    <source>
        <dbReference type="Proteomes" id="UP000016487"/>
    </source>
</evidence>
<proteinExistence type="predicted"/>
<protein>
    <submittedName>
        <fullName evidence="2">Uncharacterized protein</fullName>
    </submittedName>
</protein>
<evidence type="ECO:0000313" key="2">
    <source>
        <dbReference type="EMBL" id="KAF7764902.1"/>
    </source>
</evidence>
<accession>A0AAD4AFF5</accession>
<dbReference type="EMBL" id="AHBZ03000027">
    <property type="protein sequence ID" value="KAF7764902.1"/>
    <property type="molecule type" value="Genomic_DNA"/>
</dbReference>
<evidence type="ECO:0000256" key="1">
    <source>
        <dbReference type="SAM" id="SignalP"/>
    </source>
</evidence>
<gene>
    <name evidence="2" type="ORF">PCIT_b1001</name>
</gene>
<dbReference type="Proteomes" id="UP000016487">
    <property type="component" value="Unassembled WGS sequence"/>
</dbReference>
<name>A0AAD4AFF5_9GAMM</name>
<keyword evidence="1" id="KW-0732">Signal</keyword>
<reference evidence="2" key="1">
    <citation type="journal article" date="2012" name="J. Bacteriol.">
        <title>Genome sequences of type strains of seven species of the marine bacterium Pseudoalteromonas.</title>
        <authorList>
            <person name="Xie B.B."/>
            <person name="Shu Y.L."/>
            <person name="Qin Q.L."/>
            <person name="Rong J.C."/>
            <person name="Zhang X.Y."/>
            <person name="Chen X.L."/>
            <person name="Shi M."/>
            <person name="He H.L."/>
            <person name="Zhou B.C."/>
            <person name="Zhang Y.Z."/>
        </authorList>
    </citation>
    <scope>NUCLEOTIDE SEQUENCE</scope>
    <source>
        <strain evidence="2">DSM 8771</strain>
    </source>
</reference>
<dbReference type="AlphaFoldDB" id="A0AAD4AFF5"/>
<organism evidence="2 3">
    <name type="scientific">Pseudoalteromonas citrea</name>
    <dbReference type="NCBI Taxonomy" id="43655"/>
    <lineage>
        <taxon>Bacteria</taxon>
        <taxon>Pseudomonadati</taxon>
        <taxon>Pseudomonadota</taxon>
        <taxon>Gammaproteobacteria</taxon>
        <taxon>Alteromonadales</taxon>
        <taxon>Pseudoalteromonadaceae</taxon>
        <taxon>Pseudoalteromonas</taxon>
    </lineage>
</organism>
<comment type="caution">
    <text evidence="2">The sequence shown here is derived from an EMBL/GenBank/DDBJ whole genome shotgun (WGS) entry which is preliminary data.</text>
</comment>
<feature type="signal peptide" evidence="1">
    <location>
        <begin position="1"/>
        <end position="22"/>
    </location>
</feature>
<dbReference type="RefSeq" id="WP_010367827.1">
    <property type="nucleotide sequence ID" value="NZ_AHBZ03000027.1"/>
</dbReference>
<feature type="chain" id="PRO_5042187515" evidence="1">
    <location>
        <begin position="23"/>
        <end position="120"/>
    </location>
</feature>
<reference evidence="2" key="2">
    <citation type="submission" date="2015-03" db="EMBL/GenBank/DDBJ databases">
        <title>Genome sequence of Pseudoalteromonas citrea.</title>
        <authorList>
            <person name="Xie B.-B."/>
            <person name="Rong J.-C."/>
            <person name="Qin Q.-L."/>
            <person name="Zhang Y.-Z."/>
        </authorList>
    </citation>
    <scope>NUCLEOTIDE SEQUENCE</scope>
    <source>
        <strain evidence="2">DSM 8771</strain>
    </source>
</reference>